<proteinExistence type="predicted"/>
<name>A0A8S5LJF8_9CAUD</name>
<organism evidence="1">
    <name type="scientific">Myoviridae sp. ct6F13</name>
    <dbReference type="NCBI Taxonomy" id="2827602"/>
    <lineage>
        <taxon>Viruses</taxon>
        <taxon>Duplodnaviria</taxon>
        <taxon>Heunggongvirae</taxon>
        <taxon>Uroviricota</taxon>
        <taxon>Caudoviricetes</taxon>
    </lineage>
</organism>
<evidence type="ECO:0000313" key="1">
    <source>
        <dbReference type="EMBL" id="DAD70074.1"/>
    </source>
</evidence>
<protein>
    <submittedName>
        <fullName evidence="1">Uncharacterized protein</fullName>
    </submittedName>
</protein>
<accession>A0A8S5LJF8</accession>
<dbReference type="EMBL" id="BK015859">
    <property type="protein sequence ID" value="DAD70074.1"/>
    <property type="molecule type" value="Genomic_DNA"/>
</dbReference>
<sequence>MNLIVHVTITTSNMPPKKEGYCPSSQKGLTKTNRKKYLKTKCD</sequence>
<reference evidence="1" key="1">
    <citation type="journal article" date="2021" name="Proc. Natl. Acad. Sci. U.S.A.">
        <title>A Catalog of Tens of Thousands of Viruses from Human Metagenomes Reveals Hidden Associations with Chronic Diseases.</title>
        <authorList>
            <person name="Tisza M.J."/>
            <person name="Buck C.B."/>
        </authorList>
    </citation>
    <scope>NUCLEOTIDE SEQUENCE</scope>
    <source>
        <strain evidence="1">Ct6F13</strain>
    </source>
</reference>